<dbReference type="PROSITE" id="PS00380">
    <property type="entry name" value="RHODANESE_1"/>
    <property type="match status" value="1"/>
</dbReference>
<organism evidence="3 4">
    <name type="scientific">Thiomicrorhabdus immobilis</name>
    <dbReference type="NCBI Taxonomy" id="2791037"/>
    <lineage>
        <taxon>Bacteria</taxon>
        <taxon>Pseudomonadati</taxon>
        <taxon>Pseudomonadota</taxon>
        <taxon>Gammaproteobacteria</taxon>
        <taxon>Thiotrichales</taxon>
        <taxon>Piscirickettsiaceae</taxon>
        <taxon>Thiomicrorhabdus</taxon>
    </lineage>
</organism>
<proteinExistence type="predicted"/>
<evidence type="ECO:0000313" key="3">
    <source>
        <dbReference type="EMBL" id="BCN92340.1"/>
    </source>
</evidence>
<dbReference type="PANTHER" id="PTHR43855:SF1">
    <property type="entry name" value="THIOSULFATE SULFURTRANSFERASE"/>
    <property type="match status" value="1"/>
</dbReference>
<name>A0ABM7MAH7_9GAMM</name>
<keyword evidence="1" id="KW-0677">Repeat</keyword>
<dbReference type="InterPro" id="IPR036873">
    <property type="entry name" value="Rhodanese-like_dom_sf"/>
</dbReference>
<dbReference type="Gene3D" id="3.40.250.10">
    <property type="entry name" value="Rhodanese-like domain"/>
    <property type="match status" value="2"/>
</dbReference>
<feature type="domain" description="Rhodanese" evidence="2">
    <location>
        <begin position="196"/>
        <end position="307"/>
    </location>
</feature>
<protein>
    <submittedName>
        <fullName evidence="3">Sulfurtransferase</fullName>
    </submittedName>
</protein>
<dbReference type="Pfam" id="PF00581">
    <property type="entry name" value="Rhodanese"/>
    <property type="match status" value="2"/>
</dbReference>
<evidence type="ECO:0000259" key="2">
    <source>
        <dbReference type="PROSITE" id="PS50206"/>
    </source>
</evidence>
<dbReference type="Proteomes" id="UP001054820">
    <property type="component" value="Chromosome"/>
</dbReference>
<reference evidence="3" key="1">
    <citation type="journal article" date="2022" name="Arch. Microbiol.">
        <title>Thiomicrorhabdus immobilis sp. nov., a mesophilic sulfur-oxidizing bacterium isolated from sediment of a brackish lake in northern Japan.</title>
        <authorList>
            <person name="Kojima H."/>
            <person name="Mochizuki J."/>
            <person name="Kanda M."/>
            <person name="Watanabe T."/>
            <person name="Fukui M."/>
        </authorList>
    </citation>
    <scope>NUCLEOTIDE SEQUENCE</scope>
    <source>
        <strain evidence="3">Am19</strain>
    </source>
</reference>
<sequence length="307" mass="34690">MKSWSFSKTNRDRRPFRVELNLLLIPAFIILLMLSAVSPPAFADNTLRISAKQLKETLNQPGLVVLDVRSKEEYAKEHIPGAFNFPETQSYHDKSLDGRIVQPQAMQTYLQAIGITVDTSLVIYDQGNLTDAARVFWTLEVYGLHDVKVLDMGLNHWKKLNLATTSILPEAKSSHYIPVINHERLATKLSTLIATKNPNQQVIDTRSQEAYEGKVSTAKRFGHIITAINIPAQENLTQQQGMTRFKSKQELESLYGGLSKDHKIILYCSLGHISATNYLTLRELGFNVANYDASWNEWGNDFSLPIE</sequence>
<dbReference type="EMBL" id="AP024202">
    <property type="protein sequence ID" value="BCN92340.1"/>
    <property type="molecule type" value="Genomic_DNA"/>
</dbReference>
<dbReference type="SMART" id="SM00450">
    <property type="entry name" value="RHOD"/>
    <property type="match status" value="2"/>
</dbReference>
<dbReference type="InterPro" id="IPR051126">
    <property type="entry name" value="Thiosulfate_sulfurtransferase"/>
</dbReference>
<gene>
    <name evidence="3" type="primary">sseA</name>
    <name evidence="3" type="ORF">THMIRHAM_01250</name>
</gene>
<keyword evidence="4" id="KW-1185">Reference proteome</keyword>
<dbReference type="InterPro" id="IPR001763">
    <property type="entry name" value="Rhodanese-like_dom"/>
</dbReference>
<evidence type="ECO:0000313" key="4">
    <source>
        <dbReference type="Proteomes" id="UP001054820"/>
    </source>
</evidence>
<feature type="domain" description="Rhodanese" evidence="2">
    <location>
        <begin position="59"/>
        <end position="166"/>
    </location>
</feature>
<dbReference type="InterPro" id="IPR001307">
    <property type="entry name" value="Thiosulphate_STrfase_CS"/>
</dbReference>
<dbReference type="PANTHER" id="PTHR43855">
    <property type="entry name" value="THIOSULFATE SULFURTRANSFERASE"/>
    <property type="match status" value="1"/>
</dbReference>
<dbReference type="SUPFAM" id="SSF52821">
    <property type="entry name" value="Rhodanese/Cell cycle control phosphatase"/>
    <property type="match status" value="2"/>
</dbReference>
<dbReference type="RefSeq" id="WP_237262042.1">
    <property type="nucleotide sequence ID" value="NZ_AP024202.1"/>
</dbReference>
<dbReference type="PROSITE" id="PS50206">
    <property type="entry name" value="RHODANESE_3"/>
    <property type="match status" value="2"/>
</dbReference>
<accession>A0ABM7MAH7</accession>
<evidence type="ECO:0000256" key="1">
    <source>
        <dbReference type="ARBA" id="ARBA00022737"/>
    </source>
</evidence>
<dbReference type="CDD" id="cd01449">
    <property type="entry name" value="TST_Repeat_2"/>
    <property type="match status" value="1"/>
</dbReference>
<dbReference type="CDD" id="cd01448">
    <property type="entry name" value="TST_Repeat_1"/>
    <property type="match status" value="1"/>
</dbReference>